<accession>A0A1Q6IAJ0</accession>
<evidence type="ECO:0000313" key="2">
    <source>
        <dbReference type="Proteomes" id="UP000186549"/>
    </source>
</evidence>
<organism evidence="1 2">
    <name type="scientific">Bacteroides uniformis</name>
    <dbReference type="NCBI Taxonomy" id="820"/>
    <lineage>
        <taxon>Bacteria</taxon>
        <taxon>Pseudomonadati</taxon>
        <taxon>Bacteroidota</taxon>
        <taxon>Bacteroidia</taxon>
        <taxon>Bacteroidales</taxon>
        <taxon>Bacteroidaceae</taxon>
        <taxon>Bacteroides</taxon>
    </lineage>
</organism>
<evidence type="ECO:0000313" key="1">
    <source>
        <dbReference type="EMBL" id="OKZ35779.1"/>
    </source>
</evidence>
<dbReference type="AlphaFoldDB" id="A0A1Q6IAJ0"/>
<gene>
    <name evidence="1" type="ORF">BHV79_05780</name>
</gene>
<name>A0A1Q6IAJ0_BACUN</name>
<dbReference type="EMBL" id="MNQU01000157">
    <property type="protein sequence ID" value="OKZ35779.1"/>
    <property type="molecule type" value="Genomic_DNA"/>
</dbReference>
<sequence length="911" mass="105501">MRIRNYLFFIVIGIMLCTVVGHAGIPILKLDAKGRGVASMTYDLSNGGRNYLNRNDYLGDLSVKYLLSGSVYVVKLSDFSPKVIFNDLQHIKIAWQLPGSVELNQTFSVVGTEMDWNITFRNGNRQSVEITDLKIHIPIGERDETLPAKDNLAKHIFLNGHSSYIYWLPFHGQGNVLLMTMKDETSLEYKELGDYYYICSKTSVDRTNDTWRIPSTSKVILSNKSYTTGVNFSLVDSYNTIQDKLYDKGNIVARIVPGMVVSPEMNVRCAIASKQRIKLLEPEYPQQTQIVNKGKSNEKFLFDFKFSRLGENTITIQYGKGKTCYLNFYVIEPLENVIKKRASFIATHQQHRDTTKWYNGLYSLWDMENKELLSPENKGVLPYPYMVGGSDDPSNCKALYLSEKNVVYPDKEEIASLEYYEKNFVWGKLQRTDKELPYPYGIYGCDNWYELRNGGLGDYNSGGSGKERMWRTYDYPTHFTIYYNLYRIAKDYPHLVNYLDAKGYLERAYRTAMAYFEVPYNIFMGKQWAIRGWSDWAYKIGNFHERYLLYIIQVLKEEGRNHEAEKLRKEWEKKVLYMIYDDPWPFGSEMFVDRTAFESSYYVAEYAKHHKLVPQEQLWYDKNEHKWHTYKSLDTTKVDSFLKKQLDGNLAIRGLYEFDFNHLGTAWSGGKDNLDYMSQMGGVALLDYAFRFADVPEKYVNWGYNSLLSSWALVNTGTQETDYGYWYPGKMNDGAAGWVYSPYQHSYLWDLKSVKQRRGPLRYDGEIDHGLTSGIHGAGIYLLRDPDLGMVAYGGNAKVDKKGNVSIMPYDGIRRQLRIFTPVRIAVELKKNGFMKEKPIFYKENELCFFIENREGKEHGTQITIETDAHLSHVSMLASGKDVSVRELSSGLYEAYIPVKGEMADVKIRFQ</sequence>
<proteinExistence type="predicted"/>
<dbReference type="InterPro" id="IPR043750">
    <property type="entry name" value="DUF5695"/>
</dbReference>
<protein>
    <submittedName>
        <fullName evidence="1">Uncharacterized protein</fullName>
    </submittedName>
</protein>
<comment type="caution">
    <text evidence="1">The sequence shown here is derived from an EMBL/GenBank/DDBJ whole genome shotgun (WGS) entry which is preliminary data.</text>
</comment>
<reference evidence="1 2" key="1">
    <citation type="journal article" date="2016" name="Nat. Biotechnol.">
        <title>Measurement of bacterial replication rates in microbial communities.</title>
        <authorList>
            <person name="Brown C.T."/>
            <person name="Olm M.R."/>
            <person name="Thomas B.C."/>
            <person name="Banfield J.F."/>
        </authorList>
    </citation>
    <scope>NUCLEOTIDE SEQUENCE [LARGE SCALE GENOMIC DNA]</scope>
    <source>
        <strain evidence="1">45_41</strain>
    </source>
</reference>
<dbReference type="Pfam" id="PF18951">
    <property type="entry name" value="DUF5695"/>
    <property type="match status" value="1"/>
</dbReference>
<dbReference type="Proteomes" id="UP000186549">
    <property type="component" value="Unassembled WGS sequence"/>
</dbReference>